<comment type="caution">
    <text evidence="3">The sequence shown here is derived from an EMBL/GenBank/DDBJ whole genome shotgun (WGS) entry which is preliminary data.</text>
</comment>
<keyword evidence="1" id="KW-1133">Transmembrane helix</keyword>
<protein>
    <submittedName>
        <fullName evidence="3">Uncharacterized protein</fullName>
    </submittedName>
</protein>
<gene>
    <name evidence="3" type="ORF">KHB02_13920</name>
</gene>
<keyword evidence="2" id="KW-0732">Signal</keyword>
<organism evidence="3">
    <name type="scientific">Neobacillus citreus</name>
    <dbReference type="NCBI Taxonomy" id="2833578"/>
    <lineage>
        <taxon>Bacteria</taxon>
        <taxon>Bacillati</taxon>
        <taxon>Bacillota</taxon>
        <taxon>Bacilli</taxon>
        <taxon>Bacillales</taxon>
        <taxon>Bacillaceae</taxon>
        <taxon>Neobacillus</taxon>
    </lineage>
</organism>
<evidence type="ECO:0000313" key="3">
    <source>
        <dbReference type="EMBL" id="MBS4182491.1"/>
    </source>
</evidence>
<keyword evidence="1" id="KW-0472">Membrane</keyword>
<dbReference type="AlphaFoldDB" id="A0A942SZK1"/>
<sequence length="228" mass="23211">MIPRAALAAASALAVLGVGASTAVAAATDWRPVPESGAPGHLVLETGPSPLVLPAPGTSDPVHWQVRTRVEESGPVVLDVELRKDGRAAREPSGLVVSVASCDEEWRDRPSGEPTCGTGGTVLLTGTPADDWSARSPVVRIPDDDRGGTVHLLVTIVAEEPTDPALVGAPGRVGVGVTARSVDGDPSGNQEEPRVLAFTGVRLVGPVLLALAAIVVGAALRPRRGALP</sequence>
<dbReference type="EMBL" id="JAGYPE010000002">
    <property type="protein sequence ID" value="MBS4182491.1"/>
    <property type="molecule type" value="Genomic_DNA"/>
</dbReference>
<evidence type="ECO:0000256" key="1">
    <source>
        <dbReference type="SAM" id="Phobius"/>
    </source>
</evidence>
<reference evidence="3" key="1">
    <citation type="submission" date="2021-05" db="EMBL/GenBank/DDBJ databases">
        <title>Novel Bacillus species.</title>
        <authorList>
            <person name="Liu G."/>
        </authorList>
    </citation>
    <scope>NUCLEOTIDE SEQUENCE</scope>
    <source>
        <strain evidence="3">FJAT-50051</strain>
    </source>
</reference>
<keyword evidence="1" id="KW-0812">Transmembrane</keyword>
<name>A0A942SZK1_9BACI</name>
<feature type="transmembrane region" description="Helical" evidence="1">
    <location>
        <begin position="195"/>
        <end position="220"/>
    </location>
</feature>
<evidence type="ECO:0000256" key="2">
    <source>
        <dbReference type="SAM" id="SignalP"/>
    </source>
</evidence>
<feature type="chain" id="PRO_5037281730" evidence="2">
    <location>
        <begin position="26"/>
        <end position="228"/>
    </location>
</feature>
<proteinExistence type="predicted"/>
<feature type="signal peptide" evidence="2">
    <location>
        <begin position="1"/>
        <end position="25"/>
    </location>
</feature>
<accession>A0A942SZK1</accession>